<dbReference type="Gene3D" id="3.40.50.300">
    <property type="entry name" value="P-loop containing nucleotide triphosphate hydrolases"/>
    <property type="match status" value="1"/>
</dbReference>
<accession>A0AAU8JKX3</accession>
<dbReference type="InterPro" id="IPR001646">
    <property type="entry name" value="5peptide_repeat"/>
</dbReference>
<dbReference type="PANTHER" id="PTHR14136">
    <property type="entry name" value="BTB_POZ DOMAIN-CONTAINING PROTEIN KCTD9"/>
    <property type="match status" value="1"/>
</dbReference>
<dbReference type="RefSeq" id="WP_354636334.1">
    <property type="nucleotide sequence ID" value="NZ_CP159837.1"/>
</dbReference>
<dbReference type="InterPro" id="IPR027417">
    <property type="entry name" value="P-loop_NTPase"/>
</dbReference>
<evidence type="ECO:0000259" key="1">
    <source>
        <dbReference type="PROSITE" id="PS50837"/>
    </source>
</evidence>
<protein>
    <submittedName>
        <fullName evidence="2">Pentapeptide repeat-containing protein</fullName>
    </submittedName>
</protein>
<dbReference type="EMBL" id="CP159837">
    <property type="protein sequence ID" value="XCM39962.1"/>
    <property type="molecule type" value="Genomic_DNA"/>
</dbReference>
<dbReference type="InterPro" id="IPR007111">
    <property type="entry name" value="NACHT_NTPase"/>
</dbReference>
<dbReference type="Gene3D" id="2.160.20.80">
    <property type="entry name" value="E3 ubiquitin-protein ligase SopA"/>
    <property type="match status" value="1"/>
</dbReference>
<dbReference type="AlphaFoldDB" id="A0AAU8JKX3"/>
<dbReference type="PANTHER" id="PTHR14136:SF17">
    <property type="entry name" value="BTB_POZ DOMAIN-CONTAINING PROTEIN KCTD9"/>
    <property type="match status" value="1"/>
</dbReference>
<proteinExistence type="predicted"/>
<sequence length="740" mass="84733">MKKYQKVKHYLEQEIAAAPKQKVFAENFTFQDIYVSLKAQAIDANGNLNQYSPPVILEDQVKDILHQENFSDKVIVIQGKAGSGKTLFSRIMADWVRQEMYPQWTPIVVHLNDFKIIQPSFEYNLRSHLKNTFAKYSHQWLTTGVTRFLFLLDGFDELPPSKNSRSLEEFLQQVAEFQKECSQNHHMGHQVIITGRSVALKGLERFLPANLDRVELLPMDDELQEEWFGKWSNLVSGQNPAYFSEFLQDYTCPESLKEIAREPLWLYFLSALHRDGQLYPERLDNTSYTQAKILIYQQVLEWVVSCFHPQTRKDEFPNIDALDNWRSLLTEIGLCVRQSGSLYAPLNIIEQRLENLPDVKNLLREIAQILERKILKNPLGNLAYKTNNFPEIPEFQISHKAFGDFLFATRLAQSIETWTIPGVQREKFYIPTQQMDWEIYDLLGYGRLTLELVEFLIGLLGLSHNFRPVELFHRLENFYWRWCHGVFIDAIEDSLPQKKARQLQKQGIDLGQRQVDLYAGLNVMILLLELHRYAQENYDLKEQINFYPCGVPDTEQFNKDQLFCIIGYSCSLDVSAFLRIAGVFLSGINLSHVDLISTYLVGANLSHANLTETSLSMAYLSGANLSGANLSGAYLTGANLSGANLSYANLTRANLHSTDLFRADLRHANLTGTNLRSADLSGADLSSVNFQGANLSDADLQNITWDENTNWQEVQGLDMAVNVPDSLQKYQTFSTLNSKN</sequence>
<evidence type="ECO:0000313" key="2">
    <source>
        <dbReference type="EMBL" id="XCM39962.1"/>
    </source>
</evidence>
<organism evidence="2">
    <name type="scientific">Planktothricoides raciborskii GIHE-MW2</name>
    <dbReference type="NCBI Taxonomy" id="2792601"/>
    <lineage>
        <taxon>Bacteria</taxon>
        <taxon>Bacillati</taxon>
        <taxon>Cyanobacteriota</taxon>
        <taxon>Cyanophyceae</taxon>
        <taxon>Oscillatoriophycideae</taxon>
        <taxon>Oscillatoriales</taxon>
        <taxon>Oscillatoriaceae</taxon>
        <taxon>Planktothricoides</taxon>
    </lineage>
</organism>
<dbReference type="InterPro" id="IPR051082">
    <property type="entry name" value="Pentapeptide-BTB/POZ_domain"/>
</dbReference>
<dbReference type="SUPFAM" id="SSF52540">
    <property type="entry name" value="P-loop containing nucleoside triphosphate hydrolases"/>
    <property type="match status" value="1"/>
</dbReference>
<gene>
    <name evidence="2" type="ORF">ABWT76_002930</name>
</gene>
<name>A0AAU8JKX3_9CYAN</name>
<feature type="domain" description="NACHT" evidence="1">
    <location>
        <begin position="73"/>
        <end position="158"/>
    </location>
</feature>
<reference evidence="2" key="1">
    <citation type="submission" date="2024-07" db="EMBL/GenBank/DDBJ databases">
        <authorList>
            <person name="Kim Y.J."/>
            <person name="Jeong J.Y."/>
        </authorList>
    </citation>
    <scope>NUCLEOTIDE SEQUENCE</scope>
    <source>
        <strain evidence="2">GIHE-MW2</strain>
    </source>
</reference>
<dbReference type="Pfam" id="PF00805">
    <property type="entry name" value="Pentapeptide"/>
    <property type="match status" value="2"/>
</dbReference>
<dbReference type="Pfam" id="PF05729">
    <property type="entry name" value="NACHT"/>
    <property type="match status" value="1"/>
</dbReference>
<dbReference type="PROSITE" id="PS50837">
    <property type="entry name" value="NACHT"/>
    <property type="match status" value="1"/>
</dbReference>
<dbReference type="SUPFAM" id="SSF141571">
    <property type="entry name" value="Pentapeptide repeat-like"/>
    <property type="match status" value="1"/>
</dbReference>